<evidence type="ECO:0000313" key="2">
    <source>
        <dbReference type="Proteomes" id="UP001333710"/>
    </source>
</evidence>
<protein>
    <submittedName>
        <fullName evidence="1">Uncharacterized protein</fullName>
    </submittedName>
</protein>
<name>A0AA48KT34_9ALTE</name>
<dbReference type="AlphaFoldDB" id="A0AA48KT34"/>
<accession>A0AA48KT34</accession>
<proteinExistence type="predicted"/>
<gene>
    <name evidence="1" type="ORF">MACH26_26350</name>
</gene>
<reference evidence="1" key="1">
    <citation type="submission" date="2023-01" db="EMBL/GenBank/DDBJ databases">
        <title>Complete genome sequence of Planctobacterium marinum strain Dej080120_11.</title>
        <authorList>
            <person name="Ueki S."/>
            <person name="Maruyama F."/>
        </authorList>
    </citation>
    <scope>NUCLEOTIDE SEQUENCE</scope>
    <source>
        <strain evidence="1">Dej080120_11</strain>
    </source>
</reference>
<dbReference type="KEGG" id="pmaw:MACH26_26350"/>
<evidence type="ECO:0000313" key="1">
    <source>
        <dbReference type="EMBL" id="BDX07114.1"/>
    </source>
</evidence>
<organism evidence="1 2">
    <name type="scientific">Planctobacterium marinum</name>
    <dbReference type="NCBI Taxonomy" id="1631968"/>
    <lineage>
        <taxon>Bacteria</taxon>
        <taxon>Pseudomonadati</taxon>
        <taxon>Pseudomonadota</taxon>
        <taxon>Gammaproteobacteria</taxon>
        <taxon>Alteromonadales</taxon>
        <taxon>Alteromonadaceae</taxon>
        <taxon>Planctobacterium</taxon>
    </lineage>
</organism>
<dbReference type="RefSeq" id="WP_338293103.1">
    <property type="nucleotide sequence ID" value="NZ_AP027272.1"/>
</dbReference>
<dbReference type="EMBL" id="AP027272">
    <property type="protein sequence ID" value="BDX07114.1"/>
    <property type="molecule type" value="Genomic_DNA"/>
</dbReference>
<keyword evidence="2" id="KW-1185">Reference proteome</keyword>
<dbReference type="Proteomes" id="UP001333710">
    <property type="component" value="Chromosome"/>
</dbReference>
<sequence>MSTRQLIINIEALSETLSEKQLVQFLDIMDAMTVMVDEAKKISHDLIADFEQPSDCHYLH</sequence>